<organism evidence="2 3">
    <name type="scientific">Genlisea aurea</name>
    <dbReference type="NCBI Taxonomy" id="192259"/>
    <lineage>
        <taxon>Eukaryota</taxon>
        <taxon>Viridiplantae</taxon>
        <taxon>Streptophyta</taxon>
        <taxon>Embryophyta</taxon>
        <taxon>Tracheophyta</taxon>
        <taxon>Spermatophyta</taxon>
        <taxon>Magnoliopsida</taxon>
        <taxon>eudicotyledons</taxon>
        <taxon>Gunneridae</taxon>
        <taxon>Pentapetalae</taxon>
        <taxon>asterids</taxon>
        <taxon>lamiids</taxon>
        <taxon>Lamiales</taxon>
        <taxon>Lentibulariaceae</taxon>
        <taxon>Genlisea</taxon>
    </lineage>
</organism>
<dbReference type="PANTHER" id="PTHR31901">
    <property type="entry name" value="GH3 DOMAIN-CONTAINING PROTEIN"/>
    <property type="match status" value="1"/>
</dbReference>
<dbReference type="GO" id="GO:0005737">
    <property type="term" value="C:cytoplasm"/>
    <property type="evidence" value="ECO:0007669"/>
    <property type="project" value="TreeGrafter"/>
</dbReference>
<dbReference type="Pfam" id="PF23572">
    <property type="entry name" value="GH3_C"/>
    <property type="match status" value="1"/>
</dbReference>
<name>S8DXP2_9LAMI</name>
<reference evidence="2 3" key="1">
    <citation type="journal article" date="2013" name="BMC Genomics">
        <title>The miniature genome of a carnivorous plant Genlisea aurea contains a low number of genes and short non-coding sequences.</title>
        <authorList>
            <person name="Leushkin E.V."/>
            <person name="Sutormin R.A."/>
            <person name="Nabieva E.R."/>
            <person name="Penin A.A."/>
            <person name="Kondrashov A.S."/>
            <person name="Logacheva M.D."/>
        </authorList>
    </citation>
    <scope>NUCLEOTIDE SEQUENCE [LARGE SCALE GENOMIC DNA]</scope>
</reference>
<dbReference type="InterPro" id="IPR004993">
    <property type="entry name" value="GH3"/>
</dbReference>
<sequence length="155" mass="17092">DSDKTDEAELQAAVESASGLLRESKASVVEYTSYADTRTIPGHYVVYWELLGTEAGGSPEEGVLERCCLAMEESLNSVYRQCRVADGSIGPLEIRVVGNGTFEELMDYAISRGASINQYKVPRCVSFTPILELLDSRVVSTHFSPALPKWTPQRR</sequence>
<dbReference type="Proteomes" id="UP000015453">
    <property type="component" value="Unassembled WGS sequence"/>
</dbReference>
<evidence type="ECO:0000313" key="2">
    <source>
        <dbReference type="EMBL" id="EPS68048.1"/>
    </source>
</evidence>
<dbReference type="AlphaFoldDB" id="S8DXP2"/>
<dbReference type="EMBL" id="AUSU01002807">
    <property type="protein sequence ID" value="EPS68048.1"/>
    <property type="molecule type" value="Genomic_DNA"/>
</dbReference>
<feature type="non-terminal residue" evidence="2">
    <location>
        <position position="1"/>
    </location>
</feature>
<evidence type="ECO:0000313" key="3">
    <source>
        <dbReference type="Proteomes" id="UP000015453"/>
    </source>
</evidence>
<proteinExistence type="predicted"/>
<dbReference type="OrthoDB" id="10004661at2759"/>
<protein>
    <recommendedName>
        <fullName evidence="1">GH3 C-terminal domain-containing protein</fullName>
    </recommendedName>
</protein>
<dbReference type="GO" id="GO:0016881">
    <property type="term" value="F:acid-amino acid ligase activity"/>
    <property type="evidence" value="ECO:0007669"/>
    <property type="project" value="TreeGrafter"/>
</dbReference>
<accession>S8DXP2</accession>
<dbReference type="InterPro" id="IPR055378">
    <property type="entry name" value="GH3_C"/>
</dbReference>
<evidence type="ECO:0000259" key="1">
    <source>
        <dbReference type="Pfam" id="PF23572"/>
    </source>
</evidence>
<feature type="non-terminal residue" evidence="2">
    <location>
        <position position="155"/>
    </location>
</feature>
<keyword evidence="3" id="KW-1185">Reference proteome</keyword>
<feature type="domain" description="GH3 C-terminal" evidence="1">
    <location>
        <begin position="9"/>
        <end position="127"/>
    </location>
</feature>
<dbReference type="PANTHER" id="PTHR31901:SF96">
    <property type="entry name" value="INDOLE-3-ACETIC ACID-AMIDO SYNTHETASE GH3.1-RELATED"/>
    <property type="match status" value="1"/>
</dbReference>
<gene>
    <name evidence="2" type="ORF">M569_06726</name>
</gene>
<comment type="caution">
    <text evidence="2">The sequence shown here is derived from an EMBL/GenBank/DDBJ whole genome shotgun (WGS) entry which is preliminary data.</text>
</comment>